<keyword evidence="2" id="KW-1185">Reference proteome</keyword>
<gene>
    <name evidence="1" type="ORF">GLOIN_2v1631991</name>
</gene>
<dbReference type="Proteomes" id="UP000018888">
    <property type="component" value="Unassembled WGS sequence"/>
</dbReference>
<accession>A0A2P4PUA2</accession>
<protein>
    <submittedName>
        <fullName evidence="1">Uncharacterized protein</fullName>
    </submittedName>
</protein>
<sequence>MLVTLVILTIHNVCSSKKAKVSLSSNLRKFTSSSKVKLLAIEAIFYNIILKNIIAEISLTNGHAISGKSSSLIIM</sequence>
<reference evidence="1 2" key="1">
    <citation type="journal article" date="2013" name="Proc. Natl. Acad. Sci. U.S.A.">
        <title>Genome of an arbuscular mycorrhizal fungus provides insight into the oldest plant symbiosis.</title>
        <authorList>
            <person name="Tisserant E."/>
            <person name="Malbreil M."/>
            <person name="Kuo A."/>
            <person name="Kohler A."/>
            <person name="Symeonidi A."/>
            <person name="Balestrini R."/>
            <person name="Charron P."/>
            <person name="Duensing N."/>
            <person name="Frei Dit Frey N."/>
            <person name="Gianinazzi-Pearson V."/>
            <person name="Gilbert L.B."/>
            <person name="Handa Y."/>
            <person name="Herr J.R."/>
            <person name="Hijri M."/>
            <person name="Koul R."/>
            <person name="Kawaguchi M."/>
            <person name="Krajinski F."/>
            <person name="Lammers P.J."/>
            <person name="Masclaux F.G."/>
            <person name="Murat C."/>
            <person name="Morin E."/>
            <person name="Ndikumana S."/>
            <person name="Pagni M."/>
            <person name="Petitpierre D."/>
            <person name="Requena N."/>
            <person name="Rosikiewicz P."/>
            <person name="Riley R."/>
            <person name="Saito K."/>
            <person name="San Clemente H."/>
            <person name="Shapiro H."/>
            <person name="van Tuinen D."/>
            <person name="Becard G."/>
            <person name="Bonfante P."/>
            <person name="Paszkowski U."/>
            <person name="Shachar-Hill Y.Y."/>
            <person name="Tuskan G.A."/>
            <person name="Young P.W."/>
            <person name="Sanders I.R."/>
            <person name="Henrissat B."/>
            <person name="Rensing S.A."/>
            <person name="Grigoriev I.V."/>
            <person name="Corradi N."/>
            <person name="Roux C."/>
            <person name="Martin F."/>
        </authorList>
    </citation>
    <scope>NUCLEOTIDE SEQUENCE [LARGE SCALE GENOMIC DNA]</scope>
    <source>
        <strain evidence="1 2">DAOM 197198</strain>
    </source>
</reference>
<evidence type="ECO:0000313" key="2">
    <source>
        <dbReference type="Proteomes" id="UP000018888"/>
    </source>
</evidence>
<reference evidence="1 2" key="2">
    <citation type="journal article" date="2018" name="New Phytol.">
        <title>High intraspecific genome diversity in the model arbuscular mycorrhizal symbiont Rhizophagus irregularis.</title>
        <authorList>
            <person name="Chen E.C.H."/>
            <person name="Morin E."/>
            <person name="Beaudet D."/>
            <person name="Noel J."/>
            <person name="Yildirir G."/>
            <person name="Ndikumana S."/>
            <person name="Charron P."/>
            <person name="St-Onge C."/>
            <person name="Giorgi J."/>
            <person name="Kruger M."/>
            <person name="Marton T."/>
            <person name="Ropars J."/>
            <person name="Grigoriev I.V."/>
            <person name="Hainaut M."/>
            <person name="Henrissat B."/>
            <person name="Roux C."/>
            <person name="Martin F."/>
            <person name="Corradi N."/>
        </authorList>
    </citation>
    <scope>NUCLEOTIDE SEQUENCE [LARGE SCALE GENOMIC DNA]</scope>
    <source>
        <strain evidence="1 2">DAOM 197198</strain>
    </source>
</reference>
<proteinExistence type="predicted"/>
<comment type="caution">
    <text evidence="1">The sequence shown here is derived from an EMBL/GenBank/DDBJ whole genome shotgun (WGS) entry which is preliminary data.</text>
</comment>
<organism evidence="1 2">
    <name type="scientific">Rhizophagus irregularis (strain DAOM 181602 / DAOM 197198 / MUCL 43194)</name>
    <name type="common">Arbuscular mycorrhizal fungus</name>
    <name type="synonym">Glomus intraradices</name>
    <dbReference type="NCBI Taxonomy" id="747089"/>
    <lineage>
        <taxon>Eukaryota</taxon>
        <taxon>Fungi</taxon>
        <taxon>Fungi incertae sedis</taxon>
        <taxon>Mucoromycota</taxon>
        <taxon>Glomeromycotina</taxon>
        <taxon>Glomeromycetes</taxon>
        <taxon>Glomerales</taxon>
        <taxon>Glomeraceae</taxon>
        <taxon>Rhizophagus</taxon>
    </lineage>
</organism>
<dbReference type="AlphaFoldDB" id="A0A2P4PUA2"/>
<dbReference type="EMBL" id="AUPC02000145">
    <property type="protein sequence ID" value="POG68930.1"/>
    <property type="molecule type" value="Genomic_DNA"/>
</dbReference>
<feature type="non-terminal residue" evidence="1">
    <location>
        <position position="75"/>
    </location>
</feature>
<evidence type="ECO:0000313" key="1">
    <source>
        <dbReference type="EMBL" id="POG68930.1"/>
    </source>
</evidence>
<name>A0A2P4PUA2_RHIID</name>